<evidence type="ECO:0000313" key="1">
    <source>
        <dbReference type="EMBL" id="URZ10297.1"/>
    </source>
</evidence>
<dbReference type="Proteomes" id="UP000190951">
    <property type="component" value="Chromosome"/>
</dbReference>
<name>A0A1S8LDZ0_9CLOT</name>
<accession>A0A1S8LDZ0</accession>
<keyword evidence="2" id="KW-1185">Reference proteome</keyword>
<sequence length="240" mass="28345">MFDFIYIEILKVKKSKVILCLILTAVILPAIWFFLSLFFYPHSSWISSSIEVEDFMFLILETLIFILLSNYVFVKEYSYGTKEIEYAYPVNRINIYVSKVLVTYVILIVIYIVHFFIVFLGLTVTMAMFHIKNILFTHFKAYMLSILFQFCVVPIMVIIGNALKRYSYSILISIFIYFFSIVLFSLNKYRNWPFIFQYIPVLNVNNIGSKANSIYILMTFLGTFILGAVQYWKMNENKII</sequence>
<protein>
    <submittedName>
        <fullName evidence="1">Uncharacterized protein</fullName>
    </submittedName>
</protein>
<reference evidence="1 2" key="1">
    <citation type="submission" date="2022-04" db="EMBL/GenBank/DDBJ databases">
        <title>Genome sequence of C. roseum typestrain.</title>
        <authorList>
            <person name="Poehlein A."/>
            <person name="Schoch T."/>
            <person name="Duerre P."/>
            <person name="Daniel R."/>
        </authorList>
    </citation>
    <scope>NUCLEOTIDE SEQUENCE [LARGE SCALE GENOMIC DNA]</scope>
    <source>
        <strain evidence="1 2">DSM 7320</strain>
    </source>
</reference>
<evidence type="ECO:0000313" key="2">
    <source>
        <dbReference type="Proteomes" id="UP000190951"/>
    </source>
</evidence>
<dbReference type="EMBL" id="CP096983">
    <property type="protein sequence ID" value="URZ10297.1"/>
    <property type="molecule type" value="Genomic_DNA"/>
</dbReference>
<dbReference type="AlphaFoldDB" id="A0A1S8LDZ0"/>
<proteinExistence type="predicted"/>
<dbReference type="RefSeq" id="WP_077834282.1">
    <property type="nucleotide sequence ID" value="NZ_CP096983.1"/>
</dbReference>
<organism evidence="1 2">
    <name type="scientific">Clostridium felsineum</name>
    <dbReference type="NCBI Taxonomy" id="36839"/>
    <lineage>
        <taxon>Bacteria</taxon>
        <taxon>Bacillati</taxon>
        <taxon>Bacillota</taxon>
        <taxon>Clostridia</taxon>
        <taxon>Eubacteriales</taxon>
        <taxon>Clostridiaceae</taxon>
        <taxon>Clostridium</taxon>
    </lineage>
</organism>
<dbReference type="KEGG" id="crw:CROST_010050"/>
<gene>
    <name evidence="1" type="ORF">CROST_010050</name>
</gene>
<dbReference type="Pfam" id="PF12730">
    <property type="entry name" value="ABC2_membrane_4"/>
    <property type="match status" value="1"/>
</dbReference>
<dbReference type="STRING" id="84029.CROST_10500"/>